<evidence type="ECO:0000313" key="3">
    <source>
        <dbReference type="Proteomes" id="UP000004773"/>
    </source>
</evidence>
<feature type="transmembrane region" description="Helical" evidence="1">
    <location>
        <begin position="16"/>
        <end position="38"/>
    </location>
</feature>
<name>A0AA87AKR8_9BACL</name>
<keyword evidence="1" id="KW-0812">Transmembrane</keyword>
<protein>
    <submittedName>
        <fullName evidence="2">Uncharacterized protein</fullName>
    </submittedName>
</protein>
<evidence type="ECO:0000313" key="2">
    <source>
        <dbReference type="EMBL" id="EGF86039.1"/>
    </source>
</evidence>
<dbReference type="EMBL" id="ACRO01000047">
    <property type="protein sequence ID" value="EGF86039.1"/>
    <property type="molecule type" value="Genomic_DNA"/>
</dbReference>
<evidence type="ECO:0000256" key="1">
    <source>
        <dbReference type="SAM" id="Phobius"/>
    </source>
</evidence>
<proteinExistence type="predicted"/>
<keyword evidence="1" id="KW-1133">Transmembrane helix</keyword>
<reference evidence="2 3" key="1">
    <citation type="submission" date="2011-03" db="EMBL/GenBank/DDBJ databases">
        <title>The Genome Sequence of Gemella haemolysans M341.</title>
        <authorList>
            <consortium name="The Broad Institute Genome Sequencing Platform"/>
            <consortium name="The Broad Institute Genome Sequencing Center for Infectious Disease"/>
            <person name="Earl A."/>
            <person name="Ward D."/>
            <person name="Feldgarden M."/>
            <person name="Gevers D."/>
            <person name="Sibley C.D."/>
            <person name="Field T.R."/>
            <person name="Grinwis M."/>
            <person name="Eshaghurshan C.S."/>
            <person name="Surette M.G."/>
            <person name="Young S.K."/>
            <person name="Zeng Q."/>
            <person name="Gargeya S."/>
            <person name="Fitzgerald M."/>
            <person name="Haas B."/>
            <person name="Abouelleil A."/>
            <person name="Alvarado L."/>
            <person name="Arachchi H.M."/>
            <person name="Berlin A."/>
            <person name="Brown A."/>
            <person name="Chapman S.B."/>
            <person name="Chen Z."/>
            <person name="Dunbar C."/>
            <person name="Freedman E."/>
            <person name="Gearin G."/>
            <person name="Gellesch M."/>
            <person name="Goldberg J."/>
            <person name="Griggs A."/>
            <person name="Gujja S."/>
            <person name="Heilman E.R."/>
            <person name="Heiman D."/>
            <person name="Howarth C."/>
            <person name="Larson L."/>
            <person name="Lui A."/>
            <person name="MacDonald P.J.P."/>
            <person name="Mehta T."/>
            <person name="Montmayeur A."/>
            <person name="Murphy C."/>
            <person name="Neiman D."/>
            <person name="Pearson M."/>
            <person name="Priest M."/>
            <person name="Roberts A."/>
            <person name="Saif S."/>
            <person name="Shea T."/>
            <person name="Shenoy N."/>
            <person name="Sisk P."/>
            <person name="Stolte C."/>
            <person name="Sykes S."/>
            <person name="White J."/>
            <person name="Yandava C."/>
            <person name="Wortman J."/>
            <person name="Nusbaum C."/>
            <person name="Birren B."/>
        </authorList>
    </citation>
    <scope>NUCLEOTIDE SEQUENCE [LARGE SCALE GENOMIC DNA]</scope>
    <source>
        <strain evidence="2 3">M341</strain>
    </source>
</reference>
<dbReference type="AlphaFoldDB" id="A0AA87AKR8"/>
<comment type="caution">
    <text evidence="2">The sequence shown here is derived from an EMBL/GenBank/DDBJ whole genome shotgun (WGS) entry which is preliminary data.</text>
</comment>
<dbReference type="Proteomes" id="UP000004773">
    <property type="component" value="Unassembled WGS sequence"/>
</dbReference>
<gene>
    <name evidence="2" type="ORF">HMPREF0428_01841</name>
</gene>
<sequence length="79" mass="9215">MVGKKMLKKTWDNIEIILITLSMLLAMFTAGLILGVYVSSNTIEELSNDNIVKERTIQQQKERIRELQKFKQLKEIYNA</sequence>
<organism evidence="2 3">
    <name type="scientific">Gemella haemolysans M341</name>
    <dbReference type="NCBI Taxonomy" id="562981"/>
    <lineage>
        <taxon>Bacteria</taxon>
        <taxon>Bacillati</taxon>
        <taxon>Bacillota</taxon>
        <taxon>Bacilli</taxon>
        <taxon>Bacillales</taxon>
        <taxon>Gemellaceae</taxon>
        <taxon>Gemella</taxon>
    </lineage>
</organism>
<accession>A0AA87AKR8</accession>
<keyword evidence="1" id="KW-0472">Membrane</keyword>